<evidence type="ECO:0000313" key="7">
    <source>
        <dbReference type="Proteomes" id="UP000266506"/>
    </source>
</evidence>
<evidence type="ECO:0000256" key="2">
    <source>
        <dbReference type="PROSITE-ProRule" id="PRU00169"/>
    </source>
</evidence>
<dbReference type="GO" id="GO:0032993">
    <property type="term" value="C:protein-DNA complex"/>
    <property type="evidence" value="ECO:0007669"/>
    <property type="project" value="TreeGrafter"/>
</dbReference>
<reference evidence="6 7" key="1">
    <citation type="submission" date="2018-08" db="EMBL/GenBank/DDBJ databases">
        <title>Genomic Encyclopedia of Archaeal and Bacterial Type Strains, Phase II (KMG-II): from individual species to whole genera.</title>
        <authorList>
            <person name="Goeker M."/>
        </authorList>
    </citation>
    <scope>NUCLEOTIDE SEQUENCE [LARGE SCALE GENOMIC DNA]</scope>
    <source>
        <strain evidence="6 7">ATCC 27112</strain>
    </source>
</reference>
<dbReference type="GO" id="GO:0006355">
    <property type="term" value="P:regulation of DNA-templated transcription"/>
    <property type="evidence" value="ECO:0007669"/>
    <property type="project" value="InterPro"/>
</dbReference>
<keyword evidence="1 3" id="KW-0238">DNA-binding</keyword>
<dbReference type="PROSITE" id="PS51755">
    <property type="entry name" value="OMPR_PHOB"/>
    <property type="match status" value="1"/>
</dbReference>
<dbReference type="PANTHER" id="PTHR48111">
    <property type="entry name" value="REGULATOR OF RPOS"/>
    <property type="match status" value="1"/>
</dbReference>
<dbReference type="SUPFAM" id="SSF46894">
    <property type="entry name" value="C-terminal effector domain of the bipartite response regulators"/>
    <property type="match status" value="1"/>
</dbReference>
<keyword evidence="7" id="KW-1185">Reference proteome</keyword>
<dbReference type="OrthoDB" id="9790454at2"/>
<dbReference type="SMART" id="SM00862">
    <property type="entry name" value="Trans_reg_C"/>
    <property type="match status" value="1"/>
</dbReference>
<dbReference type="PANTHER" id="PTHR48111:SF24">
    <property type="entry name" value="TRANSCRIPTIONAL REGULATORY PROTEIN CSSR"/>
    <property type="match status" value="1"/>
</dbReference>
<evidence type="ECO:0000259" key="4">
    <source>
        <dbReference type="PROSITE" id="PS50110"/>
    </source>
</evidence>
<dbReference type="AlphaFoldDB" id="A0A397S059"/>
<dbReference type="CDD" id="cd00383">
    <property type="entry name" value="trans_reg_C"/>
    <property type="match status" value="1"/>
</dbReference>
<comment type="caution">
    <text evidence="6">The sequence shown here is derived from an EMBL/GenBank/DDBJ whole genome shotgun (WGS) entry which is preliminary data.</text>
</comment>
<dbReference type="PROSITE" id="PS50110">
    <property type="entry name" value="RESPONSE_REGULATORY"/>
    <property type="match status" value="1"/>
</dbReference>
<protein>
    <submittedName>
        <fullName evidence="6">Two-component system response regulator CssR</fullName>
    </submittedName>
</protein>
<dbReference type="EMBL" id="QXEV01000016">
    <property type="protein sequence ID" value="RIA75554.1"/>
    <property type="molecule type" value="Genomic_DNA"/>
</dbReference>
<dbReference type="GO" id="GO:0005829">
    <property type="term" value="C:cytosol"/>
    <property type="evidence" value="ECO:0007669"/>
    <property type="project" value="TreeGrafter"/>
</dbReference>
<dbReference type="Gene3D" id="1.10.10.10">
    <property type="entry name" value="Winged helix-like DNA-binding domain superfamily/Winged helix DNA-binding domain"/>
    <property type="match status" value="1"/>
</dbReference>
<gene>
    <name evidence="6" type="ORF">EI71_01373</name>
</gene>
<dbReference type="SMART" id="SM00448">
    <property type="entry name" value="REC"/>
    <property type="match status" value="1"/>
</dbReference>
<dbReference type="InterPro" id="IPR001867">
    <property type="entry name" value="OmpR/PhoB-type_DNA-bd"/>
</dbReference>
<feature type="modified residue" description="4-aspartylphosphate" evidence="2">
    <location>
        <position position="51"/>
    </location>
</feature>
<dbReference type="InterPro" id="IPR001789">
    <property type="entry name" value="Sig_transdc_resp-reg_receiver"/>
</dbReference>
<dbReference type="GO" id="GO:0000156">
    <property type="term" value="F:phosphorelay response regulator activity"/>
    <property type="evidence" value="ECO:0007669"/>
    <property type="project" value="TreeGrafter"/>
</dbReference>
<dbReference type="Gene3D" id="3.40.50.2300">
    <property type="match status" value="1"/>
</dbReference>
<evidence type="ECO:0000256" key="3">
    <source>
        <dbReference type="PROSITE-ProRule" id="PRU01091"/>
    </source>
</evidence>
<dbReference type="Pfam" id="PF00072">
    <property type="entry name" value="Response_reg"/>
    <property type="match status" value="1"/>
</dbReference>
<dbReference type="CDD" id="cd17574">
    <property type="entry name" value="REC_OmpR"/>
    <property type="match status" value="1"/>
</dbReference>
<proteinExistence type="predicted"/>
<evidence type="ECO:0000259" key="5">
    <source>
        <dbReference type="PROSITE" id="PS51755"/>
    </source>
</evidence>
<organism evidence="6 7">
    <name type="scientific">Anaeroplasma bactoclasticum</name>
    <dbReference type="NCBI Taxonomy" id="2088"/>
    <lineage>
        <taxon>Bacteria</taxon>
        <taxon>Bacillati</taxon>
        <taxon>Mycoplasmatota</taxon>
        <taxon>Mollicutes</taxon>
        <taxon>Anaeroplasmatales</taxon>
        <taxon>Anaeroplasmataceae</taxon>
        <taxon>Anaeroplasma</taxon>
    </lineage>
</organism>
<dbReference type="FunCoup" id="A0A397S059">
    <property type="interactions" value="28"/>
</dbReference>
<name>A0A397S059_9MOLU</name>
<dbReference type="InterPro" id="IPR036388">
    <property type="entry name" value="WH-like_DNA-bd_sf"/>
</dbReference>
<dbReference type="Gene3D" id="6.10.250.690">
    <property type="match status" value="1"/>
</dbReference>
<sequence>MYKIGLVEDEKNLSSLVEKYLINEGYEVEVFNNGEDASAHIKDNFSLWILDIMLPGVISGYDLIKSIRQENPTMPIIFTSARDQDIDKVMGLELGSDDYVAKPYSVRELMLRVKNLLNRSYGMVSPKKSNTEEFNGYEIDYDKRIVMENGVNINLTSKEYDLLLFLLKNKSKAFSRDQILDNVWGMDYFGSDRVVDDLMRRLRQKMPNLSVETIYGFGYRLLVWWRSFQFQPSY</sequence>
<dbReference type="Pfam" id="PF00486">
    <property type="entry name" value="Trans_reg_C"/>
    <property type="match status" value="1"/>
</dbReference>
<dbReference type="SUPFAM" id="SSF52172">
    <property type="entry name" value="CheY-like"/>
    <property type="match status" value="1"/>
</dbReference>
<dbReference type="Proteomes" id="UP000266506">
    <property type="component" value="Unassembled WGS sequence"/>
</dbReference>
<dbReference type="InterPro" id="IPR039420">
    <property type="entry name" value="WalR-like"/>
</dbReference>
<keyword evidence="2" id="KW-0597">Phosphoprotein</keyword>
<evidence type="ECO:0000256" key="1">
    <source>
        <dbReference type="ARBA" id="ARBA00023125"/>
    </source>
</evidence>
<feature type="domain" description="OmpR/PhoB-type" evidence="5">
    <location>
        <begin position="129"/>
        <end position="223"/>
    </location>
</feature>
<dbReference type="InParanoid" id="A0A397S059"/>
<feature type="domain" description="Response regulatory" evidence="4">
    <location>
        <begin position="3"/>
        <end position="117"/>
    </location>
</feature>
<dbReference type="InterPro" id="IPR016032">
    <property type="entry name" value="Sig_transdc_resp-reg_C-effctor"/>
</dbReference>
<accession>A0A397S059</accession>
<feature type="DNA-binding region" description="OmpR/PhoB-type" evidence="3">
    <location>
        <begin position="129"/>
        <end position="223"/>
    </location>
</feature>
<dbReference type="GO" id="GO:0000976">
    <property type="term" value="F:transcription cis-regulatory region binding"/>
    <property type="evidence" value="ECO:0007669"/>
    <property type="project" value="TreeGrafter"/>
</dbReference>
<dbReference type="InterPro" id="IPR011006">
    <property type="entry name" value="CheY-like_superfamily"/>
</dbReference>
<evidence type="ECO:0000313" key="6">
    <source>
        <dbReference type="EMBL" id="RIA75554.1"/>
    </source>
</evidence>